<feature type="domain" description="Alanine racemase C-terminal" evidence="12">
    <location>
        <begin position="275"/>
        <end position="403"/>
    </location>
</feature>
<accession>A0A510UHG6</accession>
<evidence type="ECO:0000256" key="6">
    <source>
        <dbReference type="ARBA" id="ARBA00023157"/>
    </source>
</evidence>
<comment type="caution">
    <text evidence="13">The sequence shown here is derived from an EMBL/GenBank/DDBJ whole genome shotgun (WGS) entry which is preliminary data.</text>
</comment>
<dbReference type="InterPro" id="IPR043698">
    <property type="entry name" value="Racemase_Bsr/Lyr"/>
</dbReference>
<gene>
    <name evidence="14" type="primary">alr</name>
    <name evidence="13" type="ORF">AFI02nite_20790</name>
    <name evidence="14" type="ORF">GNP88_11240</name>
</gene>
<reference evidence="13 15" key="1">
    <citation type="submission" date="2019-07" db="EMBL/GenBank/DDBJ databases">
        <title>Whole genome shotgun sequence of Aliivibrio fischeri NBRC 101058.</title>
        <authorList>
            <person name="Hosoyama A."/>
            <person name="Uohara A."/>
            <person name="Ohji S."/>
            <person name="Ichikawa N."/>
        </authorList>
    </citation>
    <scope>NUCLEOTIDE SEQUENCE [LARGE SCALE GENOMIC DNA]</scope>
    <source>
        <strain evidence="13 15">NBRC 101058</strain>
    </source>
</reference>
<feature type="signal peptide" evidence="9">
    <location>
        <begin position="1"/>
        <end position="20"/>
    </location>
</feature>
<dbReference type="GO" id="GO:0005829">
    <property type="term" value="C:cytosol"/>
    <property type="evidence" value="ECO:0007669"/>
    <property type="project" value="TreeGrafter"/>
</dbReference>
<evidence type="ECO:0000313" key="15">
    <source>
        <dbReference type="Proteomes" id="UP000321787"/>
    </source>
</evidence>
<protein>
    <recommendedName>
        <fullName evidence="9">Broad specificity amino-acid racemase</fullName>
        <ecNumber evidence="9">5.1.1.10</ecNumber>
    </recommendedName>
</protein>
<evidence type="ECO:0000259" key="12">
    <source>
        <dbReference type="SMART" id="SM01005"/>
    </source>
</evidence>
<dbReference type="SMART" id="SM01005">
    <property type="entry name" value="Ala_racemase_C"/>
    <property type="match status" value="1"/>
</dbReference>
<dbReference type="InterPro" id="IPR029066">
    <property type="entry name" value="PLP-binding_barrel"/>
</dbReference>
<dbReference type="AlphaFoldDB" id="A0A510UHG6"/>
<dbReference type="Pfam" id="PF01168">
    <property type="entry name" value="Ala_racemase_N"/>
    <property type="match status" value="1"/>
</dbReference>
<name>A0A510UHG6_ALIFS</name>
<evidence type="ECO:0000256" key="1">
    <source>
        <dbReference type="ARBA" id="ARBA00001933"/>
    </source>
</evidence>
<dbReference type="EMBL" id="WOBN01000016">
    <property type="protein sequence ID" value="MUK49741.1"/>
    <property type="molecule type" value="Genomic_DNA"/>
</dbReference>
<dbReference type="PANTHER" id="PTHR30511:SF0">
    <property type="entry name" value="ALANINE RACEMASE, CATABOLIC-RELATED"/>
    <property type="match status" value="1"/>
</dbReference>
<keyword evidence="3 9" id="KW-0732">Signal</keyword>
<organism evidence="13 15">
    <name type="scientific">Aliivibrio fischeri</name>
    <name type="common">Vibrio fischeri</name>
    <dbReference type="NCBI Taxonomy" id="668"/>
    <lineage>
        <taxon>Bacteria</taxon>
        <taxon>Pseudomonadati</taxon>
        <taxon>Pseudomonadota</taxon>
        <taxon>Gammaproteobacteria</taxon>
        <taxon>Vibrionales</taxon>
        <taxon>Vibrionaceae</taxon>
        <taxon>Aliivibrio</taxon>
    </lineage>
</organism>
<proteinExistence type="inferred from homology"/>
<keyword evidence="7 9" id="KW-0413">Isomerase</keyword>
<keyword evidence="5 9" id="KW-0663">Pyridoxal phosphate</keyword>
<dbReference type="Pfam" id="PF00842">
    <property type="entry name" value="Ala_racemase_C"/>
    <property type="match status" value="1"/>
</dbReference>
<comment type="catalytic activity">
    <reaction evidence="9">
        <text>L-lysine = D-lysine</text>
        <dbReference type="Rhea" id="RHEA:22864"/>
        <dbReference type="ChEBI" id="CHEBI:32551"/>
        <dbReference type="ChEBI" id="CHEBI:32557"/>
    </reaction>
</comment>
<dbReference type="InterPro" id="IPR020622">
    <property type="entry name" value="Ala_racemase_pyridoxalP-BS"/>
</dbReference>
<evidence type="ECO:0000256" key="3">
    <source>
        <dbReference type="ARBA" id="ARBA00022729"/>
    </source>
</evidence>
<comment type="catalytic activity">
    <reaction evidence="9">
        <text>an L-alpha-amino acid = a D-alpha-amino acid</text>
        <dbReference type="Rhea" id="RHEA:18317"/>
        <dbReference type="ChEBI" id="CHEBI:59869"/>
        <dbReference type="ChEBI" id="CHEBI:59871"/>
        <dbReference type="EC" id="5.1.1.10"/>
    </reaction>
</comment>
<dbReference type="RefSeq" id="WP_146864276.1">
    <property type="nucleotide sequence ID" value="NZ_BJTZ01000011.1"/>
</dbReference>
<dbReference type="GO" id="GO:0030170">
    <property type="term" value="F:pyridoxal phosphate binding"/>
    <property type="evidence" value="ECO:0007669"/>
    <property type="project" value="UniProtKB-UniRule"/>
</dbReference>
<feature type="modified residue" description="N6-(pyridoxal phosphate)lysine" evidence="9 10">
    <location>
        <position position="71"/>
    </location>
</feature>
<dbReference type="Proteomes" id="UP000321787">
    <property type="component" value="Unassembled WGS sequence"/>
</dbReference>
<dbReference type="SUPFAM" id="SSF51419">
    <property type="entry name" value="PLP-binding barrel"/>
    <property type="match status" value="1"/>
</dbReference>
<comment type="subcellular location">
    <subcellularLocation>
        <location evidence="2 9">Periplasm</location>
    </subcellularLocation>
</comment>
<dbReference type="EC" id="5.1.1.10" evidence="9"/>
<evidence type="ECO:0000313" key="13">
    <source>
        <dbReference type="EMBL" id="GEK14043.1"/>
    </source>
</evidence>
<dbReference type="PRINTS" id="PR00992">
    <property type="entry name" value="ALARACEMASE"/>
</dbReference>
<evidence type="ECO:0000256" key="9">
    <source>
        <dbReference type="HAMAP-Rule" id="MF_02212"/>
    </source>
</evidence>
<keyword evidence="6 9" id="KW-1015">Disulfide bond</keyword>
<evidence type="ECO:0000256" key="7">
    <source>
        <dbReference type="ARBA" id="ARBA00023235"/>
    </source>
</evidence>
<dbReference type="EMBL" id="BJTZ01000011">
    <property type="protein sequence ID" value="GEK14043.1"/>
    <property type="molecule type" value="Genomic_DNA"/>
</dbReference>
<sequence precursor="true">MKFTKCALALSLALPSIANSAPLLSLDTLTNQEKIQQTNAWLEIDTQAFQNNIDTLRASLEQDTKVCAIMKADAYGNGIEGLMASVIERNVECIGITSNEEARIVRAKGFVGELMRVRAASPNEIESGLQYKIEELIGSSEQANIIAKLAKQNNTIIPVHLALNAGGMGRNGLDLSQPQGKKEALNIAFNGHVNIVGIMTHFPNESVDEIRTKLNLFKQESQWLIDEAQLNRDDITLHVANSYTTINLPEAHLDMVRPGGLLYGDMPNNPEYKRIVQFKTSVASLNYLPKGSTIGYSSTYVLGRDSILANLPLGYSDGYVRSIGNNGYVLINGQKANVVGVTSMNTTMVDVTDIKNVQPGDEVVLFGKQNEFTIEAKEMEAFSSRSMPELYVIWGSTNPKVYK</sequence>
<reference evidence="14 16" key="2">
    <citation type="submission" date="2019-11" db="EMBL/GenBank/DDBJ databases">
        <title>Using colonization assays and comparative genomics to discover symbiosis behaviors and factors in Vibrio fischeri.</title>
        <authorList>
            <person name="Bongrand C."/>
            <person name="Moriano-Gutierrez S."/>
            <person name="Arevalo P."/>
            <person name="Mcfall-Ngai M."/>
            <person name="Visick K."/>
            <person name="Polz M.F."/>
            <person name="Ruby E.G."/>
        </authorList>
    </citation>
    <scope>NUCLEOTIDE SEQUENCE [LARGE SCALE GENOMIC DNA]</scope>
    <source>
        <strain evidence="14">Emors.4.1</strain>
        <strain evidence="16">emors.4.1</strain>
    </source>
</reference>
<feature type="active site" description="Proton acceptor" evidence="9">
    <location>
        <position position="71"/>
    </location>
</feature>
<dbReference type="NCBIfam" id="TIGR00492">
    <property type="entry name" value="alr"/>
    <property type="match status" value="1"/>
</dbReference>
<feature type="disulfide bond" evidence="9">
    <location>
        <begin position="67"/>
        <end position="93"/>
    </location>
</feature>
<dbReference type="InterPro" id="IPR009006">
    <property type="entry name" value="Ala_racemase/Decarboxylase_C"/>
</dbReference>
<keyword evidence="4 9" id="KW-0574">Periplasm</keyword>
<dbReference type="HAMAP" id="MF_02212">
    <property type="entry name" value="Bsr_racemase"/>
    <property type="match status" value="1"/>
</dbReference>
<feature type="active site" description="Proton acceptor" evidence="9">
    <location>
        <position position="296"/>
    </location>
</feature>
<dbReference type="InterPro" id="IPR000821">
    <property type="entry name" value="Ala_racemase"/>
</dbReference>
<comment type="cofactor">
    <cofactor evidence="1 9 10">
        <name>pyridoxal 5'-phosphate</name>
        <dbReference type="ChEBI" id="CHEBI:597326"/>
    </cofactor>
</comment>
<dbReference type="Gene3D" id="3.20.20.10">
    <property type="entry name" value="Alanine racemase"/>
    <property type="match status" value="1"/>
</dbReference>
<evidence type="ECO:0000313" key="14">
    <source>
        <dbReference type="EMBL" id="MUK49741.1"/>
    </source>
</evidence>
<feature type="chain" id="PRO_5034679803" description="Broad specificity amino-acid racemase" evidence="9">
    <location>
        <begin position="21"/>
        <end position="403"/>
    </location>
</feature>
<dbReference type="NCBIfam" id="NF009879">
    <property type="entry name" value="PRK13340.1-4"/>
    <property type="match status" value="1"/>
</dbReference>
<dbReference type="Proteomes" id="UP000448038">
    <property type="component" value="Unassembled WGS sequence"/>
</dbReference>
<dbReference type="GO" id="GO:0030632">
    <property type="term" value="P:D-alanine biosynthetic process"/>
    <property type="evidence" value="ECO:0007669"/>
    <property type="project" value="TreeGrafter"/>
</dbReference>
<dbReference type="InterPro" id="IPR001608">
    <property type="entry name" value="Ala_racemase_N"/>
</dbReference>
<evidence type="ECO:0000256" key="4">
    <source>
        <dbReference type="ARBA" id="ARBA00022764"/>
    </source>
</evidence>
<dbReference type="GO" id="GO:0042597">
    <property type="term" value="C:periplasmic space"/>
    <property type="evidence" value="ECO:0007669"/>
    <property type="project" value="UniProtKB-SubCell"/>
</dbReference>
<evidence type="ECO:0000313" key="16">
    <source>
        <dbReference type="Proteomes" id="UP000448038"/>
    </source>
</evidence>
<dbReference type="PROSITE" id="PS00395">
    <property type="entry name" value="ALANINE_RACEMASE"/>
    <property type="match status" value="1"/>
</dbReference>
<dbReference type="InterPro" id="IPR011079">
    <property type="entry name" value="Ala_racemase_C"/>
</dbReference>
<evidence type="ECO:0000256" key="5">
    <source>
        <dbReference type="ARBA" id="ARBA00022898"/>
    </source>
</evidence>
<comment type="similarity">
    <text evidence="8 9">Belongs to the alanine racemase family. Bsr subfamily.</text>
</comment>
<dbReference type="GO" id="GO:0008784">
    <property type="term" value="F:alanine racemase activity"/>
    <property type="evidence" value="ECO:0007669"/>
    <property type="project" value="InterPro"/>
</dbReference>
<evidence type="ECO:0000256" key="10">
    <source>
        <dbReference type="PIRSR" id="PIRSR600821-50"/>
    </source>
</evidence>
<evidence type="ECO:0000256" key="11">
    <source>
        <dbReference type="PIRSR" id="PIRSR600821-52"/>
    </source>
</evidence>
<dbReference type="SUPFAM" id="SSF50621">
    <property type="entry name" value="Alanine racemase C-terminal domain-like"/>
    <property type="match status" value="1"/>
</dbReference>
<evidence type="ECO:0000256" key="8">
    <source>
        <dbReference type="ARBA" id="ARBA00023456"/>
    </source>
</evidence>
<comment type="catalytic activity">
    <reaction evidence="9">
        <text>L-arginine = D-arginine</text>
        <dbReference type="Rhea" id="RHEA:18069"/>
        <dbReference type="ChEBI" id="CHEBI:32682"/>
        <dbReference type="ChEBI" id="CHEBI:32689"/>
    </reaction>
</comment>
<feature type="binding site" evidence="9 11">
    <location>
        <position position="344"/>
    </location>
    <ligand>
        <name>substrate</name>
    </ligand>
</feature>
<comment type="function">
    <text evidence="9">Amino-acid racemase able to utilize a broad range of substrates.</text>
</comment>
<dbReference type="Gene3D" id="2.40.37.10">
    <property type="entry name" value="Lyase, Ornithine Decarboxylase, Chain A, domain 1"/>
    <property type="match status" value="1"/>
</dbReference>
<dbReference type="PANTHER" id="PTHR30511">
    <property type="entry name" value="ALANINE RACEMASE"/>
    <property type="match status" value="1"/>
</dbReference>
<feature type="binding site" evidence="9 11">
    <location>
        <position position="170"/>
    </location>
    <ligand>
        <name>substrate</name>
    </ligand>
</feature>
<evidence type="ECO:0000256" key="2">
    <source>
        <dbReference type="ARBA" id="ARBA00004418"/>
    </source>
</evidence>
<dbReference type="CDD" id="cd06826">
    <property type="entry name" value="PLPDE_III_AR2"/>
    <property type="match status" value="1"/>
</dbReference>